<accession>A0A540KM15</accession>
<gene>
    <name evidence="2" type="ORF">C1H46_039250</name>
</gene>
<dbReference type="Pfam" id="PF06880">
    <property type="entry name" value="DUF1262"/>
    <property type="match status" value="2"/>
</dbReference>
<dbReference type="STRING" id="106549.A0A540KM15"/>
<sequence>MYVTRPLSMYKKSPEDLSLPPPEGPNSGILVIQDEEAETTCCFGLCKSHELLDMPLPQNKNLTLRYVTQMGESQHVSHFYTAFIPVLNQPLASNRYYAIQSRGKLEGQAYTCSTDENLGTCCFCTYVRDVPSQPFNPNNIYQQYEIQQKGSCNQFGGFVAKSIASDGPLSMYKKSPEDLSLPPPEGPNSGILVIQDEEAETTCCFGLCKSHELLDMPLPQNKNLTLRYVTQMGQSQHVSHFYTAFIPGLNQPLASNRYYAIQSRGKLEGQAYTCSTDENLGTCCFCTYVKDVPSQPFNPNNIYQQYEIQQKGSCNQFGGFVAKSIASDGYPPKFLGRKGWEINTSTPRDFHLVEEFGGVYKWRKFGCYVLVERFVLKRMDGSLVLTYDFRHTHHIRSTWE</sequence>
<dbReference type="Proteomes" id="UP000315295">
    <property type="component" value="Unassembled WGS sequence"/>
</dbReference>
<dbReference type="EMBL" id="VIEB01001119">
    <property type="protein sequence ID" value="TQD75209.1"/>
    <property type="molecule type" value="Genomic_DNA"/>
</dbReference>
<evidence type="ECO:0000313" key="3">
    <source>
        <dbReference type="Proteomes" id="UP000315295"/>
    </source>
</evidence>
<dbReference type="PANTHER" id="PTHR31050">
    <property type="entry name" value="OS08G0413200 PROTEIN"/>
    <property type="match status" value="1"/>
</dbReference>
<dbReference type="PANTHER" id="PTHR31050:SF14">
    <property type="entry name" value="DUF1618 DOMAIN-CONTAINING PROTEIN"/>
    <property type="match status" value="1"/>
</dbReference>
<evidence type="ECO:0000313" key="2">
    <source>
        <dbReference type="EMBL" id="TQD75209.1"/>
    </source>
</evidence>
<protein>
    <submittedName>
        <fullName evidence="2">Uncharacterized protein</fullName>
    </submittedName>
</protein>
<organism evidence="2 3">
    <name type="scientific">Malus baccata</name>
    <name type="common">Siberian crab apple</name>
    <name type="synonym">Pyrus baccata</name>
    <dbReference type="NCBI Taxonomy" id="106549"/>
    <lineage>
        <taxon>Eukaryota</taxon>
        <taxon>Viridiplantae</taxon>
        <taxon>Streptophyta</taxon>
        <taxon>Embryophyta</taxon>
        <taxon>Tracheophyta</taxon>
        <taxon>Spermatophyta</taxon>
        <taxon>Magnoliopsida</taxon>
        <taxon>eudicotyledons</taxon>
        <taxon>Gunneridae</taxon>
        <taxon>Pentapetalae</taxon>
        <taxon>rosids</taxon>
        <taxon>fabids</taxon>
        <taxon>Rosales</taxon>
        <taxon>Rosaceae</taxon>
        <taxon>Amygdaloideae</taxon>
        <taxon>Maleae</taxon>
        <taxon>Malus</taxon>
    </lineage>
</organism>
<reference evidence="2 3" key="1">
    <citation type="journal article" date="2019" name="G3 (Bethesda)">
        <title>Sequencing of a Wild Apple (Malus baccata) Genome Unravels the Differences Between Cultivated and Wild Apple Species Regarding Disease Resistance and Cold Tolerance.</title>
        <authorList>
            <person name="Chen X."/>
        </authorList>
    </citation>
    <scope>NUCLEOTIDE SEQUENCE [LARGE SCALE GENOMIC DNA]</scope>
    <source>
        <strain evidence="3">cv. Shandingzi</strain>
        <tissue evidence="2">Leaves</tissue>
    </source>
</reference>
<dbReference type="InterPro" id="IPR010683">
    <property type="entry name" value="DUF1262"/>
</dbReference>
<proteinExistence type="predicted"/>
<comment type="caution">
    <text evidence="2">The sequence shown here is derived from an EMBL/GenBank/DDBJ whole genome shotgun (WGS) entry which is preliminary data.</text>
</comment>
<evidence type="ECO:0000256" key="1">
    <source>
        <dbReference type="SAM" id="MobiDB-lite"/>
    </source>
</evidence>
<keyword evidence="3" id="KW-1185">Reference proteome</keyword>
<dbReference type="AlphaFoldDB" id="A0A540KM15"/>
<feature type="region of interest" description="Disordered" evidence="1">
    <location>
        <begin position="1"/>
        <end position="25"/>
    </location>
</feature>
<name>A0A540KM15_MALBA</name>